<accession>A0AAD1S6Y3</accession>
<evidence type="ECO:0000313" key="2">
    <source>
        <dbReference type="Proteomes" id="UP001295444"/>
    </source>
</evidence>
<dbReference type="AlphaFoldDB" id="A0AAD1S6Y3"/>
<name>A0AAD1S6Y3_PELCU</name>
<sequence length="91" mass="10208">AAYAPISDREEACVAPRRLSLTVSWRPSRAEERRLATGKKRMSKKRVLKNSETVLELADIFTPLTMLKQLQLPVTKALCQGTLLSPRSSLQ</sequence>
<reference evidence="1" key="1">
    <citation type="submission" date="2022-03" db="EMBL/GenBank/DDBJ databases">
        <authorList>
            <person name="Alioto T."/>
            <person name="Alioto T."/>
            <person name="Gomez Garrido J."/>
        </authorList>
    </citation>
    <scope>NUCLEOTIDE SEQUENCE</scope>
</reference>
<keyword evidence="2" id="KW-1185">Reference proteome</keyword>
<evidence type="ECO:0000313" key="1">
    <source>
        <dbReference type="EMBL" id="CAH2293968.1"/>
    </source>
</evidence>
<proteinExistence type="predicted"/>
<dbReference type="Proteomes" id="UP001295444">
    <property type="component" value="Chromosome 05"/>
</dbReference>
<organism evidence="1 2">
    <name type="scientific">Pelobates cultripes</name>
    <name type="common">Western spadefoot toad</name>
    <dbReference type="NCBI Taxonomy" id="61616"/>
    <lineage>
        <taxon>Eukaryota</taxon>
        <taxon>Metazoa</taxon>
        <taxon>Chordata</taxon>
        <taxon>Craniata</taxon>
        <taxon>Vertebrata</taxon>
        <taxon>Euteleostomi</taxon>
        <taxon>Amphibia</taxon>
        <taxon>Batrachia</taxon>
        <taxon>Anura</taxon>
        <taxon>Pelobatoidea</taxon>
        <taxon>Pelobatidae</taxon>
        <taxon>Pelobates</taxon>
    </lineage>
</organism>
<protein>
    <submittedName>
        <fullName evidence="1">Uncharacterized protein</fullName>
    </submittedName>
</protein>
<dbReference type="EMBL" id="OW240916">
    <property type="protein sequence ID" value="CAH2293968.1"/>
    <property type="molecule type" value="Genomic_DNA"/>
</dbReference>
<feature type="non-terminal residue" evidence="1">
    <location>
        <position position="1"/>
    </location>
</feature>
<gene>
    <name evidence="1" type="ORF">PECUL_23A024905</name>
</gene>